<dbReference type="RefSeq" id="WP_109894646.1">
    <property type="nucleotide sequence ID" value="NZ_CP029550.1"/>
</dbReference>
<dbReference type="AlphaFoldDB" id="A0A2U8WBZ6"/>
<dbReference type="OrthoDB" id="9850179at2"/>
<keyword evidence="2" id="KW-1185">Reference proteome</keyword>
<protein>
    <submittedName>
        <fullName evidence="1">Uncharacterized protein</fullName>
    </submittedName>
</protein>
<reference evidence="2" key="1">
    <citation type="submission" date="2018-05" db="EMBL/GenBank/DDBJ databases">
        <title>Complete Genome Sequence of Methylobacterium sp. 17SD2-17.</title>
        <authorList>
            <person name="Srinivasan S."/>
        </authorList>
    </citation>
    <scope>NUCLEOTIDE SEQUENCE [LARGE SCALE GENOMIC DNA]</scope>
    <source>
        <strain evidence="2">17SD2-17</strain>
    </source>
</reference>
<evidence type="ECO:0000313" key="1">
    <source>
        <dbReference type="EMBL" id="AWN43647.1"/>
    </source>
</evidence>
<name>A0A2U8WBZ6_9HYPH</name>
<sequence length="135" mass="13961">MMPAVEFAIETGPGHSLQLQVQAAGRIIALPIDAGQAAQLGRALLAASVLCDPRCPPPPPGSTITTCRLPAIGWRVGAIEHGSRPVLDLRLVSGAELSILLTPRSALACGEQLQMTAKLALASEVEVQSEIPATP</sequence>
<evidence type="ECO:0000313" key="2">
    <source>
        <dbReference type="Proteomes" id="UP000245926"/>
    </source>
</evidence>
<dbReference type="KEGG" id="mets:DK389_27985"/>
<gene>
    <name evidence="1" type="ORF">DK389_27985</name>
</gene>
<dbReference type="EMBL" id="CP029550">
    <property type="protein sequence ID" value="AWN43647.1"/>
    <property type="molecule type" value="Genomic_DNA"/>
</dbReference>
<accession>A0A2U8WBZ6</accession>
<proteinExistence type="predicted"/>
<dbReference type="Proteomes" id="UP000245926">
    <property type="component" value="Chromosome"/>
</dbReference>
<organism evidence="1 2">
    <name type="scientific">Methylobacterium durans</name>
    <dbReference type="NCBI Taxonomy" id="2202825"/>
    <lineage>
        <taxon>Bacteria</taxon>
        <taxon>Pseudomonadati</taxon>
        <taxon>Pseudomonadota</taxon>
        <taxon>Alphaproteobacteria</taxon>
        <taxon>Hyphomicrobiales</taxon>
        <taxon>Methylobacteriaceae</taxon>
        <taxon>Methylobacterium</taxon>
    </lineage>
</organism>